<evidence type="ECO:0000313" key="3">
    <source>
        <dbReference type="WBParaSite" id="L893_g23193.t1"/>
    </source>
</evidence>
<accession>A0A1I7Z6W5</accession>
<evidence type="ECO:0000313" key="2">
    <source>
        <dbReference type="Proteomes" id="UP000095287"/>
    </source>
</evidence>
<feature type="signal peptide" evidence="1">
    <location>
        <begin position="1"/>
        <end position="27"/>
    </location>
</feature>
<dbReference type="Proteomes" id="UP000095287">
    <property type="component" value="Unplaced"/>
</dbReference>
<feature type="chain" id="PRO_5009313069" evidence="1">
    <location>
        <begin position="28"/>
        <end position="157"/>
    </location>
</feature>
<evidence type="ECO:0000256" key="1">
    <source>
        <dbReference type="SAM" id="SignalP"/>
    </source>
</evidence>
<organism evidence="2 3">
    <name type="scientific">Steinernema glaseri</name>
    <dbReference type="NCBI Taxonomy" id="37863"/>
    <lineage>
        <taxon>Eukaryota</taxon>
        <taxon>Metazoa</taxon>
        <taxon>Ecdysozoa</taxon>
        <taxon>Nematoda</taxon>
        <taxon>Chromadorea</taxon>
        <taxon>Rhabditida</taxon>
        <taxon>Tylenchina</taxon>
        <taxon>Panagrolaimomorpha</taxon>
        <taxon>Strongyloidoidea</taxon>
        <taxon>Steinernematidae</taxon>
        <taxon>Steinernema</taxon>
    </lineage>
</organism>
<sequence length="157" mass="17809">MSFDRAVVFSFAFLSLVSQFLPPAAHCEERHRLQLRNSTSAFHSVFDRNCLNSIIPCVVCGTKLMDIILKDPETGEAIDNCEEGATLMFGRVMRKFTNRCASTVKKTRRMGKREVDDTSQKAGDELRAAYIRAGYMNTINVTNLEKFLRMQIMASKE</sequence>
<dbReference type="WBParaSite" id="L893_g23193.t1">
    <property type="protein sequence ID" value="L893_g23193.t1"/>
    <property type="gene ID" value="L893_g23193"/>
</dbReference>
<name>A0A1I7Z6W5_9BILA</name>
<protein>
    <submittedName>
        <fullName evidence="3">Saposin B-type domain-containing protein</fullName>
    </submittedName>
</protein>
<keyword evidence="1" id="KW-0732">Signal</keyword>
<dbReference type="AlphaFoldDB" id="A0A1I7Z6W5"/>
<keyword evidence="2" id="KW-1185">Reference proteome</keyword>
<reference evidence="3" key="1">
    <citation type="submission" date="2016-11" db="UniProtKB">
        <authorList>
            <consortium name="WormBaseParasite"/>
        </authorList>
    </citation>
    <scope>IDENTIFICATION</scope>
</reference>
<proteinExistence type="predicted"/>